<dbReference type="Pfam" id="PF03816">
    <property type="entry name" value="LytR_cpsA_psr"/>
    <property type="match status" value="1"/>
</dbReference>
<dbReference type="Gene3D" id="3.40.630.190">
    <property type="entry name" value="LCP protein"/>
    <property type="match status" value="1"/>
</dbReference>
<dbReference type="PANTHER" id="PTHR33392">
    <property type="entry name" value="POLYISOPRENYL-TEICHOIC ACID--PEPTIDOGLYCAN TEICHOIC ACID TRANSFERASE TAGU"/>
    <property type="match status" value="1"/>
</dbReference>
<dbReference type="EMBL" id="DYVE01000290">
    <property type="protein sequence ID" value="HJG29210.1"/>
    <property type="molecule type" value="Genomic_DNA"/>
</dbReference>
<sequence length="338" mass="36820">MSSYRNRRIRRSDGIKAAVVVAAVIIVLVSVAVGLDQWQQSQALPVSAEATNEVVTEAESEPIEYNGIMYTPRPQLETYLLMGIDVEGPAKGNRSYSGGGQADVQLLLVVDNTNQTWQVLQINRDSMVEVQVLGMTGEVLQTQTAQIATAHAYGDGTERSCRNAVAAVSNMLGGKTIDGYVALNMDAVAILNDMVGGVPVTITSDFTDIDPSLQEGETITLQGQQALVFVRSRKGVDDETNLSRMERQRQYLAALEEKMAQQDEEFVIRAYDAVSDYMVTDMGSGTVAELGEKMKAYEELPFLTIAGESGTDEEGSATYTLDQDSLQQAIVSLFYERT</sequence>
<evidence type="ECO:0000313" key="4">
    <source>
        <dbReference type="Proteomes" id="UP000782880"/>
    </source>
</evidence>
<dbReference type="PANTHER" id="PTHR33392:SF6">
    <property type="entry name" value="POLYISOPRENYL-TEICHOIC ACID--PEPTIDOGLYCAN TEICHOIC ACID TRANSFERASE TAGU"/>
    <property type="match status" value="1"/>
</dbReference>
<reference evidence="3" key="1">
    <citation type="journal article" date="2021" name="PeerJ">
        <title>Extensive microbial diversity within the chicken gut microbiome revealed by metagenomics and culture.</title>
        <authorList>
            <person name="Gilroy R."/>
            <person name="Ravi A."/>
            <person name="Getino M."/>
            <person name="Pursley I."/>
            <person name="Horton D.L."/>
            <person name="Alikhan N.F."/>
            <person name="Baker D."/>
            <person name="Gharbi K."/>
            <person name="Hall N."/>
            <person name="Watson M."/>
            <person name="Adriaenssens E.M."/>
            <person name="Foster-Nyarko E."/>
            <person name="Jarju S."/>
            <person name="Secka A."/>
            <person name="Antonio M."/>
            <person name="Oren A."/>
            <person name="Chaudhuri R.R."/>
            <person name="La Ragione R."/>
            <person name="Hildebrand F."/>
            <person name="Pallen M.J."/>
        </authorList>
    </citation>
    <scope>NUCLEOTIDE SEQUENCE</scope>
    <source>
        <strain evidence="3">ChiBcec21-2208</strain>
    </source>
</reference>
<dbReference type="NCBIfam" id="TIGR00350">
    <property type="entry name" value="lytR_cpsA_psr"/>
    <property type="match status" value="1"/>
</dbReference>
<reference evidence="3" key="2">
    <citation type="submission" date="2021-09" db="EMBL/GenBank/DDBJ databases">
        <authorList>
            <person name="Gilroy R."/>
        </authorList>
    </citation>
    <scope>NUCLEOTIDE SEQUENCE</scope>
    <source>
        <strain evidence="3">ChiBcec21-2208</strain>
    </source>
</reference>
<dbReference type="AlphaFoldDB" id="A0A921IL07"/>
<dbReference type="Proteomes" id="UP000782880">
    <property type="component" value="Unassembled WGS sequence"/>
</dbReference>
<evidence type="ECO:0000259" key="2">
    <source>
        <dbReference type="Pfam" id="PF03816"/>
    </source>
</evidence>
<evidence type="ECO:0000256" key="1">
    <source>
        <dbReference type="ARBA" id="ARBA00006068"/>
    </source>
</evidence>
<proteinExistence type="inferred from homology"/>
<gene>
    <name evidence="3" type="ORF">K8V20_11280</name>
</gene>
<dbReference type="InterPro" id="IPR050922">
    <property type="entry name" value="LytR/CpsA/Psr_CW_biosynth"/>
</dbReference>
<name>A0A921IL07_9FIRM</name>
<organism evidence="3 4">
    <name type="scientific">Subdoligranulum variabile</name>
    <dbReference type="NCBI Taxonomy" id="214851"/>
    <lineage>
        <taxon>Bacteria</taxon>
        <taxon>Bacillati</taxon>
        <taxon>Bacillota</taxon>
        <taxon>Clostridia</taxon>
        <taxon>Eubacteriales</taxon>
        <taxon>Oscillospiraceae</taxon>
        <taxon>Subdoligranulum</taxon>
    </lineage>
</organism>
<feature type="domain" description="Cell envelope-related transcriptional attenuator" evidence="2">
    <location>
        <begin position="102"/>
        <end position="260"/>
    </location>
</feature>
<comment type="caution">
    <text evidence="3">The sequence shown here is derived from an EMBL/GenBank/DDBJ whole genome shotgun (WGS) entry which is preliminary data.</text>
</comment>
<evidence type="ECO:0000313" key="3">
    <source>
        <dbReference type="EMBL" id="HJG29210.1"/>
    </source>
</evidence>
<protein>
    <submittedName>
        <fullName evidence="3">LCP family protein</fullName>
    </submittedName>
</protein>
<comment type="similarity">
    <text evidence="1">Belongs to the LytR/CpsA/Psr (LCP) family.</text>
</comment>
<dbReference type="InterPro" id="IPR004474">
    <property type="entry name" value="LytR_CpsA_psr"/>
</dbReference>
<accession>A0A921IL07</accession>